<keyword evidence="3" id="KW-1185">Reference proteome</keyword>
<evidence type="ECO:0000313" key="2">
    <source>
        <dbReference type="EMBL" id="TKR69998.1"/>
    </source>
</evidence>
<dbReference type="EMBL" id="AZBU02000007">
    <property type="protein sequence ID" value="TKR69998.1"/>
    <property type="molecule type" value="Genomic_DNA"/>
</dbReference>
<organism evidence="2 3">
    <name type="scientific">Steinernema carpocapsae</name>
    <name type="common">Entomopathogenic nematode</name>
    <dbReference type="NCBI Taxonomy" id="34508"/>
    <lineage>
        <taxon>Eukaryota</taxon>
        <taxon>Metazoa</taxon>
        <taxon>Ecdysozoa</taxon>
        <taxon>Nematoda</taxon>
        <taxon>Chromadorea</taxon>
        <taxon>Rhabditida</taxon>
        <taxon>Tylenchina</taxon>
        <taxon>Panagrolaimomorpha</taxon>
        <taxon>Strongyloidoidea</taxon>
        <taxon>Steinernematidae</taxon>
        <taxon>Steinernema</taxon>
    </lineage>
</organism>
<feature type="compositionally biased region" description="Polar residues" evidence="1">
    <location>
        <begin position="1"/>
        <end position="19"/>
    </location>
</feature>
<dbReference type="Proteomes" id="UP000298663">
    <property type="component" value="Unassembled WGS sequence"/>
</dbReference>
<proteinExistence type="predicted"/>
<reference evidence="2 3" key="1">
    <citation type="journal article" date="2015" name="Genome Biol.">
        <title>Comparative genomics of Steinernema reveals deeply conserved gene regulatory networks.</title>
        <authorList>
            <person name="Dillman A.R."/>
            <person name="Macchietto M."/>
            <person name="Porter C.F."/>
            <person name="Rogers A."/>
            <person name="Williams B."/>
            <person name="Antoshechkin I."/>
            <person name="Lee M.M."/>
            <person name="Goodwin Z."/>
            <person name="Lu X."/>
            <person name="Lewis E.E."/>
            <person name="Goodrich-Blair H."/>
            <person name="Stock S.P."/>
            <person name="Adams B.J."/>
            <person name="Sternberg P.W."/>
            <person name="Mortazavi A."/>
        </authorList>
    </citation>
    <scope>NUCLEOTIDE SEQUENCE [LARGE SCALE GENOMIC DNA]</scope>
    <source>
        <strain evidence="2 3">ALL</strain>
    </source>
</reference>
<reference evidence="2 3" key="2">
    <citation type="journal article" date="2019" name="G3 (Bethesda)">
        <title>Hybrid Assembly of the Genome of the Entomopathogenic Nematode Steinernema carpocapsae Identifies the X-Chromosome.</title>
        <authorList>
            <person name="Serra L."/>
            <person name="Macchietto M."/>
            <person name="Macias-Munoz A."/>
            <person name="McGill C.J."/>
            <person name="Rodriguez I.M."/>
            <person name="Rodriguez B."/>
            <person name="Murad R."/>
            <person name="Mortazavi A."/>
        </authorList>
    </citation>
    <scope>NUCLEOTIDE SEQUENCE [LARGE SCALE GENOMIC DNA]</scope>
    <source>
        <strain evidence="2 3">ALL</strain>
    </source>
</reference>
<evidence type="ECO:0000313" key="3">
    <source>
        <dbReference type="Proteomes" id="UP000298663"/>
    </source>
</evidence>
<gene>
    <name evidence="2" type="ORF">L596_022076</name>
</gene>
<evidence type="ECO:0000256" key="1">
    <source>
        <dbReference type="SAM" id="MobiDB-lite"/>
    </source>
</evidence>
<accession>A0A4U5MKP0</accession>
<comment type="caution">
    <text evidence="2">The sequence shown here is derived from an EMBL/GenBank/DDBJ whole genome shotgun (WGS) entry which is preliminary data.</text>
</comment>
<feature type="region of interest" description="Disordered" evidence="1">
    <location>
        <begin position="1"/>
        <end position="40"/>
    </location>
</feature>
<name>A0A4U5MKP0_STECR</name>
<dbReference type="AlphaFoldDB" id="A0A4U5MKP0"/>
<feature type="region of interest" description="Disordered" evidence="1">
    <location>
        <begin position="56"/>
        <end position="75"/>
    </location>
</feature>
<protein>
    <submittedName>
        <fullName evidence="2">Uncharacterized protein</fullName>
    </submittedName>
</protein>
<sequence>MPTTIANSAYSTPILTPSRLQHRSVRGDGEKRANATATATETRTCSVRDIAYGKFRDERTDTSGSLSSGLNEKFD</sequence>
<feature type="compositionally biased region" description="Polar residues" evidence="1">
    <location>
        <begin position="62"/>
        <end position="75"/>
    </location>
</feature>